<dbReference type="InterPro" id="IPR052019">
    <property type="entry name" value="F420H2_bilvrd_red/Heme_oxyg"/>
</dbReference>
<dbReference type="PATRIC" id="fig|33888.3.peg.398"/>
<dbReference type="NCBIfam" id="TIGR03666">
    <property type="entry name" value="Rv2061_F420"/>
    <property type="match status" value="1"/>
</dbReference>
<feature type="domain" description="Pyridoxamine 5'-phosphate oxidase N-terminal" evidence="2">
    <location>
        <begin position="9"/>
        <end position="103"/>
    </location>
</feature>
<dbReference type="GO" id="GO:0016627">
    <property type="term" value="F:oxidoreductase activity, acting on the CH-CH group of donors"/>
    <property type="evidence" value="ECO:0007669"/>
    <property type="project" value="TreeGrafter"/>
</dbReference>
<dbReference type="STRING" id="33888.A6122_0346"/>
<dbReference type="InterPro" id="IPR012349">
    <property type="entry name" value="Split_barrel_FMN-bd"/>
</dbReference>
<dbReference type="GO" id="GO:0005829">
    <property type="term" value="C:cytosol"/>
    <property type="evidence" value="ECO:0007669"/>
    <property type="project" value="TreeGrafter"/>
</dbReference>
<dbReference type="Proteomes" id="UP000077071">
    <property type="component" value="Chromosome"/>
</dbReference>
<keyword evidence="1" id="KW-0560">Oxidoreductase</keyword>
<dbReference type="InterPro" id="IPR011576">
    <property type="entry name" value="Pyridox_Oxase_N"/>
</dbReference>
<protein>
    <submittedName>
        <fullName evidence="3">PPOX class F420-dependent oxidoreductase</fullName>
    </submittedName>
</protein>
<dbReference type="GO" id="GO:0070967">
    <property type="term" value="F:coenzyme F420 binding"/>
    <property type="evidence" value="ECO:0007669"/>
    <property type="project" value="TreeGrafter"/>
</dbReference>
<dbReference type="OrthoDB" id="5738083at2"/>
<organism evidence="3 4">
    <name type="scientific">Rathayibacter tritici</name>
    <dbReference type="NCBI Taxonomy" id="33888"/>
    <lineage>
        <taxon>Bacteria</taxon>
        <taxon>Bacillati</taxon>
        <taxon>Actinomycetota</taxon>
        <taxon>Actinomycetes</taxon>
        <taxon>Micrococcales</taxon>
        <taxon>Microbacteriaceae</taxon>
        <taxon>Rathayibacter</taxon>
    </lineage>
</organism>
<evidence type="ECO:0000313" key="3">
    <source>
        <dbReference type="EMBL" id="AND15506.1"/>
    </source>
</evidence>
<proteinExistence type="predicted"/>
<reference evidence="3 4" key="1">
    <citation type="submission" date="2016-05" db="EMBL/GenBank/DDBJ databases">
        <title>Complete genome sequence of Rathayibacter tritici NCPPB 1953.</title>
        <authorList>
            <person name="Park J."/>
            <person name="Lee H.-H."/>
            <person name="Lee S.-W."/>
            <person name="Seo Y.-S."/>
        </authorList>
    </citation>
    <scope>NUCLEOTIDE SEQUENCE [LARGE SCALE GENOMIC DNA]</scope>
    <source>
        <strain evidence="3 4">NCPPB 1953</strain>
    </source>
</reference>
<dbReference type="SUPFAM" id="SSF50475">
    <property type="entry name" value="FMN-binding split barrel"/>
    <property type="match status" value="1"/>
</dbReference>
<dbReference type="PANTHER" id="PTHR35176">
    <property type="entry name" value="HEME OXYGENASE HI_0854-RELATED"/>
    <property type="match status" value="1"/>
</dbReference>
<accession>A0A160KPV4</accession>
<dbReference type="AlphaFoldDB" id="A0A160KPV4"/>
<dbReference type="KEGG" id="rtn:A6122_0346"/>
<gene>
    <name evidence="3" type="ORF">A6122_0346</name>
</gene>
<dbReference type="EMBL" id="CP015515">
    <property type="protein sequence ID" value="AND15506.1"/>
    <property type="molecule type" value="Genomic_DNA"/>
</dbReference>
<name>A0A160KPV4_9MICO</name>
<evidence type="ECO:0000256" key="1">
    <source>
        <dbReference type="ARBA" id="ARBA00023002"/>
    </source>
</evidence>
<dbReference type="PANTHER" id="PTHR35176:SF11">
    <property type="entry name" value="PYRIDOXAMINE 5'-PHOSPHATE OXIDASE FAMILY PROTEIN"/>
    <property type="match status" value="1"/>
</dbReference>
<dbReference type="InterPro" id="IPR019965">
    <property type="entry name" value="PPOX_F420-dep_Rv2061_put"/>
</dbReference>
<sequence>MALSPALSALADERFVSLTTYRRSGDAVSTPVWIARDGDELIVTTPRRSGKVKRIRNDTRVTLVPCDRRGRVSDYAVPIEAAARIDADAGEVERLGRVFLGKYRLEYRVFLLIEGLATRADRTRVMLRVIDR</sequence>
<keyword evidence="4" id="KW-1185">Reference proteome</keyword>
<dbReference type="Pfam" id="PF01243">
    <property type="entry name" value="PNPOx_N"/>
    <property type="match status" value="1"/>
</dbReference>
<dbReference type="RefSeq" id="WP_068250880.1">
    <property type="nucleotide sequence ID" value="NZ_CP015515.1"/>
</dbReference>
<evidence type="ECO:0000313" key="4">
    <source>
        <dbReference type="Proteomes" id="UP000077071"/>
    </source>
</evidence>
<dbReference type="Gene3D" id="2.30.110.10">
    <property type="entry name" value="Electron Transport, Fmn-binding Protein, Chain A"/>
    <property type="match status" value="1"/>
</dbReference>
<evidence type="ECO:0000259" key="2">
    <source>
        <dbReference type="Pfam" id="PF01243"/>
    </source>
</evidence>